<reference evidence="2 3" key="1">
    <citation type="submission" date="2016-03" db="EMBL/GenBank/DDBJ databases">
        <authorList>
            <consortium name="Pathogen Informatics"/>
        </authorList>
    </citation>
    <scope>NUCLEOTIDE SEQUENCE [LARGE SCALE GENOMIC DNA]</scope>
    <source>
        <strain evidence="2 3">NCTC13364</strain>
    </source>
</reference>
<evidence type="ECO:0000256" key="1">
    <source>
        <dbReference type="SAM" id="Phobius"/>
    </source>
</evidence>
<evidence type="ECO:0000313" key="3">
    <source>
        <dbReference type="Proteomes" id="UP000077037"/>
    </source>
</evidence>
<gene>
    <name evidence="2" type="ORF">SAMEA1982600_04014</name>
</gene>
<dbReference type="InterPro" id="IPR036938">
    <property type="entry name" value="PAP2/HPO_sf"/>
</dbReference>
<evidence type="ECO:0000313" key="2">
    <source>
        <dbReference type="EMBL" id="SAI49114.1"/>
    </source>
</evidence>
<proteinExistence type="predicted"/>
<feature type="transmembrane region" description="Helical" evidence="1">
    <location>
        <begin position="154"/>
        <end position="175"/>
    </location>
</feature>
<feature type="transmembrane region" description="Helical" evidence="1">
    <location>
        <begin position="124"/>
        <end position="142"/>
    </location>
</feature>
<dbReference type="OrthoDB" id="8590768at2"/>
<feature type="transmembrane region" description="Helical" evidence="1">
    <location>
        <begin position="71"/>
        <end position="90"/>
    </location>
</feature>
<organism evidence="2 3">
    <name type="scientific">Bordetella ansorpii</name>
    <dbReference type="NCBI Taxonomy" id="288768"/>
    <lineage>
        <taxon>Bacteria</taxon>
        <taxon>Pseudomonadati</taxon>
        <taxon>Pseudomonadota</taxon>
        <taxon>Betaproteobacteria</taxon>
        <taxon>Burkholderiales</taxon>
        <taxon>Alcaligenaceae</taxon>
        <taxon>Bordetella</taxon>
    </lineage>
</organism>
<feature type="transmembrane region" description="Helical" evidence="1">
    <location>
        <begin position="6"/>
        <end position="24"/>
    </location>
</feature>
<dbReference type="Gene3D" id="1.20.144.10">
    <property type="entry name" value="Phosphatidic acid phosphatase type 2/haloperoxidase"/>
    <property type="match status" value="1"/>
</dbReference>
<keyword evidence="1" id="KW-0812">Transmembrane</keyword>
<feature type="transmembrane region" description="Helical" evidence="1">
    <location>
        <begin position="36"/>
        <end position="59"/>
    </location>
</feature>
<keyword evidence="1" id="KW-0472">Membrane</keyword>
<sequence>MPWSLFTHFGNAVFLVPLGALVCFQIVRQSGVRAGVVWMLAFGAGMLAVAVSKILFYGWGIGVPSLDLTCFSGHTFLALTVWPFVSWLTLRGIMPRLAWMPGVALGLLVACSRVGVGAHSVAEVVAGGGLALSVLAATQIAWRPRPERGPGVPHLLLLSMCALPVVGLVFALTSAQKLPTERYFSQIGIRLSGADQPMSREKWLRQWEDGLRR</sequence>
<dbReference type="RefSeq" id="WP_066417768.1">
    <property type="nucleotide sequence ID" value="NZ_FKBS01000025.1"/>
</dbReference>
<evidence type="ECO:0008006" key="4">
    <source>
        <dbReference type="Google" id="ProtNLM"/>
    </source>
</evidence>
<accession>A0A157QU64</accession>
<keyword evidence="1" id="KW-1133">Transmembrane helix</keyword>
<dbReference type="Proteomes" id="UP000077037">
    <property type="component" value="Unassembled WGS sequence"/>
</dbReference>
<name>A0A157QU64_9BORD</name>
<dbReference type="SUPFAM" id="SSF48317">
    <property type="entry name" value="Acid phosphatase/Vanadium-dependent haloperoxidase"/>
    <property type="match status" value="1"/>
</dbReference>
<protein>
    <recommendedName>
        <fullName evidence="4">PAP2 superfamily</fullName>
    </recommendedName>
</protein>
<dbReference type="AlphaFoldDB" id="A0A157QU64"/>
<dbReference type="EMBL" id="FKBS01000025">
    <property type="protein sequence ID" value="SAI49114.1"/>
    <property type="molecule type" value="Genomic_DNA"/>
</dbReference>